<dbReference type="VEuPathDB" id="FungiDB:MGYG_00023"/>
<protein>
    <submittedName>
        <fullName evidence="2">Uncharacterized protein</fullName>
    </submittedName>
</protein>
<gene>
    <name evidence="2" type="ORF">MGYG_00023</name>
</gene>
<keyword evidence="3" id="KW-1185">Reference proteome</keyword>
<dbReference type="OrthoDB" id="4487429at2759"/>
<dbReference type="eggNOG" id="ENOG502T6BN">
    <property type="taxonomic scope" value="Eukaryota"/>
</dbReference>
<dbReference type="Proteomes" id="UP000002669">
    <property type="component" value="Unassembled WGS sequence"/>
</dbReference>
<dbReference type="HOGENOM" id="CLU_1594127_0_0_1"/>
<sequence>MGGVFSTTKPQPETVDSPNGNGNCNENGGIISCCGTSYDYYMEMNKSTKRYNAYGLHVIVKPDADIIDMAFLGLDKFTPPKHRFKDQDVENKFCSLLRKSGGRYWPSNIHYFESTVVDPTIAEPGDGLQWFFAWPDIEEHPSARNLSSYEVNPGGEEFIEENGVWAL</sequence>
<organism evidence="3">
    <name type="scientific">Arthroderma gypseum (strain ATCC MYA-4604 / CBS 118893)</name>
    <name type="common">Microsporum gypseum</name>
    <dbReference type="NCBI Taxonomy" id="535722"/>
    <lineage>
        <taxon>Eukaryota</taxon>
        <taxon>Fungi</taxon>
        <taxon>Dikarya</taxon>
        <taxon>Ascomycota</taxon>
        <taxon>Pezizomycotina</taxon>
        <taxon>Eurotiomycetes</taxon>
        <taxon>Eurotiomycetidae</taxon>
        <taxon>Onygenales</taxon>
        <taxon>Arthrodermataceae</taxon>
        <taxon>Nannizzia</taxon>
    </lineage>
</organism>
<proteinExistence type="predicted"/>
<evidence type="ECO:0000313" key="2">
    <source>
        <dbReference type="EMBL" id="EFQ96979.1"/>
    </source>
</evidence>
<dbReference type="InParanoid" id="E5R289"/>
<feature type="compositionally biased region" description="Polar residues" evidence="1">
    <location>
        <begin position="1"/>
        <end position="18"/>
    </location>
</feature>
<evidence type="ECO:0000256" key="1">
    <source>
        <dbReference type="SAM" id="MobiDB-lite"/>
    </source>
</evidence>
<dbReference type="GeneID" id="10031226"/>
<dbReference type="AlphaFoldDB" id="E5R289"/>
<dbReference type="RefSeq" id="XP_003175931.1">
    <property type="nucleotide sequence ID" value="XM_003175883.1"/>
</dbReference>
<accession>E5R289</accession>
<feature type="region of interest" description="Disordered" evidence="1">
    <location>
        <begin position="1"/>
        <end position="22"/>
    </location>
</feature>
<reference evidence="3" key="1">
    <citation type="journal article" date="2012" name="MBio">
        <title>Comparative genome analysis of Trichophyton rubrum and related dermatophytes reveals candidate genes involved in infection.</title>
        <authorList>
            <person name="Martinez D.A."/>
            <person name="Oliver B.G."/>
            <person name="Graeser Y."/>
            <person name="Goldberg J.M."/>
            <person name="Li W."/>
            <person name="Martinez-Rossi N.M."/>
            <person name="Monod M."/>
            <person name="Shelest E."/>
            <person name="Barton R.C."/>
            <person name="Birch E."/>
            <person name="Brakhage A.A."/>
            <person name="Chen Z."/>
            <person name="Gurr S.J."/>
            <person name="Heiman D."/>
            <person name="Heitman J."/>
            <person name="Kosti I."/>
            <person name="Rossi A."/>
            <person name="Saif S."/>
            <person name="Samalova M."/>
            <person name="Saunders C.W."/>
            <person name="Shea T."/>
            <person name="Summerbell R.C."/>
            <person name="Xu J."/>
            <person name="Young S."/>
            <person name="Zeng Q."/>
            <person name="Birren B.W."/>
            <person name="Cuomo C.A."/>
            <person name="White T.C."/>
        </authorList>
    </citation>
    <scope>NUCLEOTIDE SEQUENCE [LARGE SCALE GENOMIC DNA]</scope>
    <source>
        <strain evidence="3">ATCC MYA-4604 / CBS 118893</strain>
    </source>
</reference>
<dbReference type="EMBL" id="DS989822">
    <property type="protein sequence ID" value="EFQ96979.1"/>
    <property type="molecule type" value="Genomic_DNA"/>
</dbReference>
<name>E5R289_ARTGP</name>
<evidence type="ECO:0000313" key="3">
    <source>
        <dbReference type="Proteomes" id="UP000002669"/>
    </source>
</evidence>